<accession>A0A1X2I357</accession>
<dbReference type="InterPro" id="IPR000555">
    <property type="entry name" value="JAMM/MPN+_dom"/>
</dbReference>
<dbReference type="HAMAP" id="MF_03007">
    <property type="entry name" value="eIF3h"/>
    <property type="match status" value="1"/>
</dbReference>
<dbReference type="SMART" id="SM00232">
    <property type="entry name" value="JAB_MPN"/>
    <property type="match status" value="1"/>
</dbReference>
<dbReference type="GO" id="GO:0008237">
    <property type="term" value="F:metallopeptidase activity"/>
    <property type="evidence" value="ECO:0007669"/>
    <property type="project" value="InterPro"/>
</dbReference>
<gene>
    <name evidence="6" type="ORF">BCR42DRAFT_359837</name>
</gene>
<dbReference type="InterPro" id="IPR045810">
    <property type="entry name" value="eIF3h_C"/>
</dbReference>
<evidence type="ECO:0000256" key="3">
    <source>
        <dbReference type="ARBA" id="ARBA00022917"/>
    </source>
</evidence>
<protein>
    <recommendedName>
        <fullName evidence="4">Eukaryotic translation initiation factor 3 subunit H</fullName>
        <shortName evidence="4">eIF3h</shortName>
    </recommendedName>
</protein>
<sequence length="345" mass="39419">MVSLQSEPLSVVQLDGLVVLKIIKHCRESYPSDVTGQLLGLDDKGTLEVTNCFPFPSDDDETASAQYQLEMMKCLRATNVDNNTVGWYRSAHLGNFVDLNLIETQYSYQNSLSEQSVVLIHDVSKSTAQSNLSLRAFRLQKGFMKAFEAKKFTTESLAAAKLSFNNIFEELPVEIHNSHLVTLMLHNIEMPKLDVDRLESLSTFASQKSTQIEVEESRPLAPNFDVLDLELDPFMQKNLQYLLDCSDAQQQEQNNYQYWQRSVAREQTKMQAWLTKRKQENVQRVAQGQKPLPEDEVNTLFKLPTEPSRLDSMILSAQMHNFTKQLNQFAGPSLARLYSIQELQK</sequence>
<comment type="caution">
    <text evidence="6">The sequence shown here is derived from an EMBL/GenBank/DDBJ whole genome shotgun (WGS) entry which is preliminary data.</text>
</comment>
<dbReference type="GO" id="GO:0003743">
    <property type="term" value="F:translation initiation factor activity"/>
    <property type="evidence" value="ECO:0007669"/>
    <property type="project" value="UniProtKB-UniRule"/>
</dbReference>
<dbReference type="AlphaFoldDB" id="A0A1X2I357"/>
<reference evidence="6 7" key="1">
    <citation type="submission" date="2016-07" db="EMBL/GenBank/DDBJ databases">
        <title>Pervasive Adenine N6-methylation of Active Genes in Fungi.</title>
        <authorList>
            <consortium name="DOE Joint Genome Institute"/>
            <person name="Mondo S.J."/>
            <person name="Dannebaum R.O."/>
            <person name="Kuo R.C."/>
            <person name="Labutti K."/>
            <person name="Haridas S."/>
            <person name="Kuo A."/>
            <person name="Salamov A."/>
            <person name="Ahrendt S.R."/>
            <person name="Lipzen A."/>
            <person name="Sullivan W."/>
            <person name="Andreopoulos W.B."/>
            <person name="Clum A."/>
            <person name="Lindquist E."/>
            <person name="Daum C."/>
            <person name="Ramamoorthy G.K."/>
            <person name="Gryganskyi A."/>
            <person name="Culley D."/>
            <person name="Magnuson J.K."/>
            <person name="James T.Y."/>
            <person name="O'Malley M.A."/>
            <person name="Stajich J.E."/>
            <person name="Spatafora J.W."/>
            <person name="Visel A."/>
            <person name="Grigoriev I.V."/>
        </authorList>
    </citation>
    <scope>NUCLEOTIDE SEQUENCE [LARGE SCALE GENOMIC DNA]</scope>
    <source>
        <strain evidence="6 7">NRRL 1336</strain>
    </source>
</reference>
<dbReference type="Pfam" id="PF01398">
    <property type="entry name" value="JAB"/>
    <property type="match status" value="1"/>
</dbReference>
<dbReference type="CDD" id="cd08065">
    <property type="entry name" value="MPN_eIF3h"/>
    <property type="match status" value="1"/>
</dbReference>
<comment type="subcellular location">
    <subcellularLocation>
        <location evidence="4">Cytoplasm</location>
    </subcellularLocation>
</comment>
<comment type="function">
    <text evidence="4">Component of the eukaryotic translation initiation factor 3 (eIF-3) complex, which is involved in protein synthesis of a specialized repertoire of mRNAs and, together with other initiation factors, stimulates binding of mRNA and methionyl-tRNAi to the 40S ribosome. The eIF-3 complex specifically targets and initiates translation of a subset of mRNAs involved in cell proliferation.</text>
</comment>
<proteinExistence type="inferred from homology"/>
<dbReference type="InterPro" id="IPR050242">
    <property type="entry name" value="JAMM_MPN+_peptidase_M67A"/>
</dbReference>
<dbReference type="InterPro" id="IPR027524">
    <property type="entry name" value="eIF3h"/>
</dbReference>
<dbReference type="Proteomes" id="UP000193560">
    <property type="component" value="Unassembled WGS sequence"/>
</dbReference>
<evidence type="ECO:0000256" key="2">
    <source>
        <dbReference type="ARBA" id="ARBA00022540"/>
    </source>
</evidence>
<dbReference type="GO" id="GO:0001732">
    <property type="term" value="P:formation of cytoplasmic translation initiation complex"/>
    <property type="evidence" value="ECO:0007669"/>
    <property type="project" value="UniProtKB-UniRule"/>
</dbReference>
<keyword evidence="7" id="KW-1185">Reference proteome</keyword>
<organism evidence="6 7">
    <name type="scientific">Absidia repens</name>
    <dbReference type="NCBI Taxonomy" id="90262"/>
    <lineage>
        <taxon>Eukaryota</taxon>
        <taxon>Fungi</taxon>
        <taxon>Fungi incertae sedis</taxon>
        <taxon>Mucoromycota</taxon>
        <taxon>Mucoromycotina</taxon>
        <taxon>Mucoromycetes</taxon>
        <taxon>Mucorales</taxon>
        <taxon>Cunninghamellaceae</taxon>
        <taxon>Absidia</taxon>
    </lineage>
</organism>
<name>A0A1X2I357_9FUNG</name>
<dbReference type="GO" id="GO:0005852">
    <property type="term" value="C:eukaryotic translation initiation factor 3 complex"/>
    <property type="evidence" value="ECO:0007669"/>
    <property type="project" value="UniProtKB-UniRule"/>
</dbReference>
<evidence type="ECO:0000256" key="4">
    <source>
        <dbReference type="HAMAP-Rule" id="MF_03007"/>
    </source>
</evidence>
<dbReference type="STRING" id="90262.A0A1X2I357"/>
<keyword evidence="3 4" id="KW-0648">Protein biosynthesis</keyword>
<dbReference type="EMBL" id="MCGE01000031">
    <property type="protein sequence ID" value="ORZ08369.1"/>
    <property type="molecule type" value="Genomic_DNA"/>
</dbReference>
<dbReference type="InterPro" id="IPR037518">
    <property type="entry name" value="MPN"/>
</dbReference>
<evidence type="ECO:0000313" key="6">
    <source>
        <dbReference type="EMBL" id="ORZ08369.1"/>
    </source>
</evidence>
<evidence type="ECO:0000256" key="1">
    <source>
        <dbReference type="ARBA" id="ARBA00022490"/>
    </source>
</evidence>
<dbReference type="OrthoDB" id="10265695at2759"/>
<dbReference type="PANTHER" id="PTHR10410">
    <property type="entry name" value="EUKARYOTIC TRANSLATION INITIATION FACTOR 3 -RELATED"/>
    <property type="match status" value="1"/>
</dbReference>
<dbReference type="Gene3D" id="3.40.140.10">
    <property type="entry name" value="Cytidine Deaminase, domain 2"/>
    <property type="match status" value="1"/>
</dbReference>
<evidence type="ECO:0000313" key="7">
    <source>
        <dbReference type="Proteomes" id="UP000193560"/>
    </source>
</evidence>
<keyword evidence="2 4" id="KW-0396">Initiation factor</keyword>
<dbReference type="PROSITE" id="PS50249">
    <property type="entry name" value="MPN"/>
    <property type="match status" value="1"/>
</dbReference>
<dbReference type="GO" id="GO:0033290">
    <property type="term" value="C:eukaryotic 48S preinitiation complex"/>
    <property type="evidence" value="ECO:0007669"/>
    <property type="project" value="UniProtKB-UniRule"/>
</dbReference>
<feature type="domain" description="MPN" evidence="5">
    <location>
        <begin position="12"/>
        <end position="143"/>
    </location>
</feature>
<dbReference type="Pfam" id="PF19445">
    <property type="entry name" value="eIF3h_C"/>
    <property type="match status" value="2"/>
</dbReference>
<dbReference type="GO" id="GO:0016282">
    <property type="term" value="C:eukaryotic 43S preinitiation complex"/>
    <property type="evidence" value="ECO:0007669"/>
    <property type="project" value="UniProtKB-UniRule"/>
</dbReference>
<keyword evidence="1 4" id="KW-0963">Cytoplasm</keyword>
<comment type="similarity">
    <text evidence="4">Belongs to the eIF-3 subunit H family.</text>
</comment>
<evidence type="ECO:0000259" key="5">
    <source>
        <dbReference type="PROSITE" id="PS50249"/>
    </source>
</evidence>
<comment type="subunit">
    <text evidence="4">Component of the eukaryotic translation initiation factor 3 (eIF-3) complex.</text>
</comment>